<organism evidence="5 6">
    <name type="scientific">Glomus cerebriforme</name>
    <dbReference type="NCBI Taxonomy" id="658196"/>
    <lineage>
        <taxon>Eukaryota</taxon>
        <taxon>Fungi</taxon>
        <taxon>Fungi incertae sedis</taxon>
        <taxon>Mucoromycota</taxon>
        <taxon>Glomeromycotina</taxon>
        <taxon>Glomeromycetes</taxon>
        <taxon>Glomerales</taxon>
        <taxon>Glomeraceae</taxon>
        <taxon>Glomus</taxon>
    </lineage>
</organism>
<feature type="compositionally biased region" description="Low complexity" evidence="3">
    <location>
        <begin position="82"/>
        <end position="101"/>
    </location>
</feature>
<dbReference type="PANTHER" id="PTHR14167">
    <property type="entry name" value="SH3 DOMAIN-CONTAINING"/>
    <property type="match status" value="1"/>
</dbReference>
<dbReference type="Pfam" id="PF14604">
    <property type="entry name" value="SH3_9"/>
    <property type="match status" value="1"/>
</dbReference>
<dbReference type="InterPro" id="IPR036028">
    <property type="entry name" value="SH3-like_dom_sf"/>
</dbReference>
<feature type="region of interest" description="Disordered" evidence="3">
    <location>
        <begin position="127"/>
        <end position="148"/>
    </location>
</feature>
<dbReference type="SUPFAM" id="SSF50044">
    <property type="entry name" value="SH3-domain"/>
    <property type="match status" value="1"/>
</dbReference>
<reference evidence="5 6" key="1">
    <citation type="submission" date="2018-06" db="EMBL/GenBank/DDBJ databases">
        <title>Comparative genomics reveals the genomic features of Rhizophagus irregularis, R. cerebriforme, R. diaphanum and Gigaspora rosea, and their symbiotic lifestyle signature.</title>
        <authorList>
            <person name="Morin E."/>
            <person name="San Clemente H."/>
            <person name="Chen E.C.H."/>
            <person name="De La Providencia I."/>
            <person name="Hainaut M."/>
            <person name="Kuo A."/>
            <person name="Kohler A."/>
            <person name="Murat C."/>
            <person name="Tang N."/>
            <person name="Roy S."/>
            <person name="Loubradou J."/>
            <person name="Henrissat B."/>
            <person name="Grigoriev I.V."/>
            <person name="Corradi N."/>
            <person name="Roux C."/>
            <person name="Martin F.M."/>
        </authorList>
    </citation>
    <scope>NUCLEOTIDE SEQUENCE [LARGE SCALE GENOMIC DNA]</scope>
    <source>
        <strain evidence="5 6">DAOM 227022</strain>
    </source>
</reference>
<dbReference type="Gene3D" id="2.30.30.40">
    <property type="entry name" value="SH3 Domains"/>
    <property type="match status" value="1"/>
</dbReference>
<evidence type="ECO:0000256" key="2">
    <source>
        <dbReference type="PROSITE-ProRule" id="PRU00192"/>
    </source>
</evidence>
<evidence type="ECO:0000256" key="3">
    <source>
        <dbReference type="SAM" id="MobiDB-lite"/>
    </source>
</evidence>
<sequence length="270" mass="30914">MKQESPTSLDIGIQQQKSFINAPKEVTKNNNSVKNEKVGNDIKVNNDDNDNSQTIDKKLSEVHPMEIKKEVEIKNIVTNGNDQNFVDNNNSKSNNVNINNNKEFDDMPNKELLSKLSETLAEFYGGGNDNDGIKEPQKKRPRSCAKDGERVDTVNNTFPEIKIRDFAFPIDDPRHWGQIIPEEEEEEEDNEYMNRRARALYDFTAENSSELSFQEGDILLVQNRQYDGWLMASLGEETGLVPENYVKILGEDEEDEDEYGNWAEEGNNDE</sequence>
<evidence type="ECO:0000313" key="5">
    <source>
        <dbReference type="EMBL" id="RIA95659.1"/>
    </source>
</evidence>
<comment type="caution">
    <text evidence="5">The sequence shown here is derived from an EMBL/GenBank/DDBJ whole genome shotgun (WGS) entry which is preliminary data.</text>
</comment>
<dbReference type="InterPro" id="IPR001452">
    <property type="entry name" value="SH3_domain"/>
</dbReference>
<evidence type="ECO:0000313" key="6">
    <source>
        <dbReference type="Proteomes" id="UP000265703"/>
    </source>
</evidence>
<dbReference type="EMBL" id="QKYT01000057">
    <property type="protein sequence ID" value="RIA95659.1"/>
    <property type="molecule type" value="Genomic_DNA"/>
</dbReference>
<proteinExistence type="predicted"/>
<feature type="region of interest" description="Disordered" evidence="3">
    <location>
        <begin position="250"/>
        <end position="270"/>
    </location>
</feature>
<dbReference type="AlphaFoldDB" id="A0A397TEA2"/>
<dbReference type="OrthoDB" id="19092at2759"/>
<feature type="region of interest" description="Disordered" evidence="3">
    <location>
        <begin position="82"/>
        <end position="106"/>
    </location>
</feature>
<keyword evidence="6" id="KW-1185">Reference proteome</keyword>
<evidence type="ECO:0000259" key="4">
    <source>
        <dbReference type="PROSITE" id="PS50002"/>
    </source>
</evidence>
<keyword evidence="1 2" id="KW-0728">SH3 domain</keyword>
<dbReference type="PROSITE" id="PS50002">
    <property type="entry name" value="SH3"/>
    <property type="match status" value="1"/>
</dbReference>
<feature type="compositionally biased region" description="Basic and acidic residues" evidence="3">
    <location>
        <begin position="131"/>
        <end position="148"/>
    </location>
</feature>
<dbReference type="InterPro" id="IPR050384">
    <property type="entry name" value="Endophilin_SH3RF"/>
</dbReference>
<dbReference type="Proteomes" id="UP000265703">
    <property type="component" value="Unassembled WGS sequence"/>
</dbReference>
<gene>
    <name evidence="5" type="ORF">C1645_756964</name>
</gene>
<feature type="compositionally biased region" description="Polar residues" evidence="3">
    <location>
        <begin position="1"/>
        <end position="19"/>
    </location>
</feature>
<accession>A0A397TEA2</accession>
<feature type="compositionally biased region" description="Basic and acidic residues" evidence="3">
    <location>
        <begin position="34"/>
        <end position="46"/>
    </location>
</feature>
<feature type="domain" description="SH3" evidence="4">
    <location>
        <begin position="192"/>
        <end position="251"/>
    </location>
</feature>
<dbReference type="SMART" id="SM00326">
    <property type="entry name" value="SH3"/>
    <property type="match status" value="1"/>
</dbReference>
<name>A0A397TEA2_9GLOM</name>
<evidence type="ECO:0000256" key="1">
    <source>
        <dbReference type="ARBA" id="ARBA00022443"/>
    </source>
</evidence>
<protein>
    <recommendedName>
        <fullName evidence="4">SH3 domain-containing protein</fullName>
    </recommendedName>
</protein>
<dbReference type="PRINTS" id="PR00452">
    <property type="entry name" value="SH3DOMAIN"/>
</dbReference>
<feature type="region of interest" description="Disordered" evidence="3">
    <location>
        <begin position="1"/>
        <end position="54"/>
    </location>
</feature>